<reference evidence="1 2" key="1">
    <citation type="submission" date="2024-08" db="EMBL/GenBank/DDBJ databases">
        <authorList>
            <person name="Cucini C."/>
            <person name="Frati F."/>
        </authorList>
    </citation>
    <scope>NUCLEOTIDE SEQUENCE [LARGE SCALE GENOMIC DNA]</scope>
</reference>
<accession>A0ABP1QWF7</accession>
<keyword evidence="2" id="KW-1185">Reference proteome</keyword>
<proteinExistence type="predicted"/>
<evidence type="ECO:0000313" key="2">
    <source>
        <dbReference type="Proteomes" id="UP001642540"/>
    </source>
</evidence>
<name>A0ABP1QWF7_9HEXA</name>
<dbReference type="EMBL" id="CAXLJM020000043">
    <property type="protein sequence ID" value="CAL8109952.1"/>
    <property type="molecule type" value="Genomic_DNA"/>
</dbReference>
<comment type="caution">
    <text evidence="1">The sequence shown here is derived from an EMBL/GenBank/DDBJ whole genome shotgun (WGS) entry which is preliminary data.</text>
</comment>
<sequence>MGCVVFHVQIAKNNMIQNPSVYTMYILYISLPLEYVIKFYAILLLSSGIHAASFVRYEKRNTLDYTARCSSIFVSFPLLFEWEFIFKFAPSFLLQPKLYGFACGPTTTMLN</sequence>
<protein>
    <submittedName>
        <fullName evidence="1">Uncharacterized protein</fullName>
    </submittedName>
</protein>
<organism evidence="1 2">
    <name type="scientific">Orchesella dallaii</name>
    <dbReference type="NCBI Taxonomy" id="48710"/>
    <lineage>
        <taxon>Eukaryota</taxon>
        <taxon>Metazoa</taxon>
        <taxon>Ecdysozoa</taxon>
        <taxon>Arthropoda</taxon>
        <taxon>Hexapoda</taxon>
        <taxon>Collembola</taxon>
        <taxon>Entomobryomorpha</taxon>
        <taxon>Entomobryoidea</taxon>
        <taxon>Orchesellidae</taxon>
        <taxon>Orchesellinae</taxon>
        <taxon>Orchesella</taxon>
    </lineage>
</organism>
<dbReference type="Proteomes" id="UP001642540">
    <property type="component" value="Unassembled WGS sequence"/>
</dbReference>
<evidence type="ECO:0000313" key="1">
    <source>
        <dbReference type="EMBL" id="CAL8109952.1"/>
    </source>
</evidence>
<gene>
    <name evidence="1" type="ORF">ODALV1_LOCUS13841</name>
</gene>